<sequence length="188" mass="20836">MWNCFSGSSDTVFPSEFAPLITDAEVQHMHGVIYSLEYAVAEEKVVVLRGSDLLKQFDTNLKNGNLTHQDALPSGLVELTGRTLSTLDNAAFNKRQTALLGAFCTEQVAKYQVTIDAIVQSRHSAWAARGGSFSIAAEARKLVFHLFVGVVLGLNDQFDELFTLLNQYRELLPKSLRRPHAKAIALRQ</sequence>
<dbReference type="AlphaFoldDB" id="A0A1V9YJV8"/>
<dbReference type="GO" id="GO:0005506">
    <property type="term" value="F:iron ion binding"/>
    <property type="evidence" value="ECO:0007669"/>
    <property type="project" value="InterPro"/>
</dbReference>
<proteinExistence type="predicted"/>
<dbReference type="GO" id="GO:0020037">
    <property type="term" value="F:heme binding"/>
    <property type="evidence" value="ECO:0007669"/>
    <property type="project" value="InterPro"/>
</dbReference>
<protein>
    <submittedName>
        <fullName evidence="1">Uncharacterized protein</fullName>
    </submittedName>
</protein>
<dbReference type="EMBL" id="JNBS01003579">
    <property type="protein sequence ID" value="OQR86014.1"/>
    <property type="molecule type" value="Genomic_DNA"/>
</dbReference>
<keyword evidence="2" id="KW-1185">Reference proteome</keyword>
<accession>A0A1V9YJV8</accession>
<dbReference type="InterPro" id="IPR036396">
    <property type="entry name" value="Cyt_P450_sf"/>
</dbReference>
<name>A0A1V9YJV8_9STRA</name>
<evidence type="ECO:0000313" key="2">
    <source>
        <dbReference type="Proteomes" id="UP000243217"/>
    </source>
</evidence>
<dbReference type="Gene3D" id="1.10.630.10">
    <property type="entry name" value="Cytochrome P450"/>
    <property type="match status" value="1"/>
</dbReference>
<gene>
    <name evidence="1" type="ORF">THRCLA_10586</name>
</gene>
<dbReference type="GO" id="GO:0016705">
    <property type="term" value="F:oxidoreductase activity, acting on paired donors, with incorporation or reduction of molecular oxygen"/>
    <property type="evidence" value="ECO:0007669"/>
    <property type="project" value="InterPro"/>
</dbReference>
<dbReference type="SUPFAM" id="SSF48264">
    <property type="entry name" value="Cytochrome P450"/>
    <property type="match status" value="1"/>
</dbReference>
<evidence type="ECO:0000313" key="1">
    <source>
        <dbReference type="EMBL" id="OQR86014.1"/>
    </source>
</evidence>
<organism evidence="1 2">
    <name type="scientific">Thraustotheca clavata</name>
    <dbReference type="NCBI Taxonomy" id="74557"/>
    <lineage>
        <taxon>Eukaryota</taxon>
        <taxon>Sar</taxon>
        <taxon>Stramenopiles</taxon>
        <taxon>Oomycota</taxon>
        <taxon>Saprolegniomycetes</taxon>
        <taxon>Saprolegniales</taxon>
        <taxon>Achlyaceae</taxon>
        <taxon>Thraustotheca</taxon>
    </lineage>
</organism>
<dbReference type="GO" id="GO:0004497">
    <property type="term" value="F:monooxygenase activity"/>
    <property type="evidence" value="ECO:0007669"/>
    <property type="project" value="InterPro"/>
</dbReference>
<comment type="caution">
    <text evidence="1">The sequence shown here is derived from an EMBL/GenBank/DDBJ whole genome shotgun (WGS) entry which is preliminary data.</text>
</comment>
<dbReference type="Proteomes" id="UP000243217">
    <property type="component" value="Unassembled WGS sequence"/>
</dbReference>
<feature type="non-terminal residue" evidence="1">
    <location>
        <position position="188"/>
    </location>
</feature>
<reference evidence="1 2" key="1">
    <citation type="journal article" date="2014" name="Genome Biol. Evol.">
        <title>The secreted proteins of Achlya hypogyna and Thraustotheca clavata identify the ancestral oomycete secretome and reveal gene acquisitions by horizontal gene transfer.</title>
        <authorList>
            <person name="Misner I."/>
            <person name="Blouin N."/>
            <person name="Leonard G."/>
            <person name="Richards T.A."/>
            <person name="Lane C.E."/>
        </authorList>
    </citation>
    <scope>NUCLEOTIDE SEQUENCE [LARGE SCALE GENOMIC DNA]</scope>
    <source>
        <strain evidence="1 2">ATCC 34112</strain>
    </source>
</reference>